<feature type="repeat" description="PPR" evidence="2">
    <location>
        <begin position="592"/>
        <end position="626"/>
    </location>
</feature>
<dbReference type="Pfam" id="PF12854">
    <property type="entry name" value="PPR_1"/>
    <property type="match status" value="1"/>
</dbReference>
<proteinExistence type="predicted"/>
<organism evidence="3 4">
    <name type="scientific">Adiantum capillus-veneris</name>
    <name type="common">Maidenhair fern</name>
    <dbReference type="NCBI Taxonomy" id="13818"/>
    <lineage>
        <taxon>Eukaryota</taxon>
        <taxon>Viridiplantae</taxon>
        <taxon>Streptophyta</taxon>
        <taxon>Embryophyta</taxon>
        <taxon>Tracheophyta</taxon>
        <taxon>Polypodiopsida</taxon>
        <taxon>Polypodiidae</taxon>
        <taxon>Polypodiales</taxon>
        <taxon>Pteridineae</taxon>
        <taxon>Pteridaceae</taxon>
        <taxon>Vittarioideae</taxon>
        <taxon>Adiantum</taxon>
    </lineage>
</organism>
<sequence>MHNVKVRGSLRPPAPLRALVVTHFIFSLQAALPKPSVRLFASISQGRKRSLKKDFSFVASSPRRTSEDSSSLRCTLARLDDPEFVVDFSTYTSLLKYCRKAEALYDGERVHRHIVKNNLQHDLYLVSLLVLMYTDCGVMDEAHDVFVGLITRDEFVFTVILRTYARLESSYLAFQTFEQMLQEGLIPNKRVYISIFTACAKQLAVLQGKRMHASLLGTTFCADIATNTALVTMYNRCNNPDYAKWIFENMEELDAVTWNVMIASCLEQSQGRYALELFNAMQQQGVMLSKVTVIHVLDACGSELALSRGLQLHCSIMGSEIEPDIMVQTSLINMYGSCGKINYAERIFDKVESKDEVVWSAMIAVYSQCAQVSSAIHLFERMLQEGMVSNMYALSSILSGCAGQLVIAKGKQMHARMSYSGFTLDGALGNALINFYGKTSCLNDAWKAFHKMGEPNMVSWNAIIAACAEHRHVEGAYQVFCQLLQEAMLADRASFLSVLSACANQECLSEGKRLHACITASGFHADLNVDNALVNMYGKCGQLTFMQTIFEGMPAKNLITWNTLLGVYAQHGRDKEALELFEEMQEAGIAPDKLTFTSILSVCANQGALAEGKRLHEVFESRGFQLDQVVGSALVSLYGKCGSLREAKEVFDAIPECDVVIWNALITALSQNGQGEEVLEFFNCMQQRKIKPTGVTFISVLSACSHVGLIDEACHHFHAMQMVYNIDPVVDHYNCMIDLLGRAGRLEDAEQVLHTMSAEPTEASLMTLLGACRNELDDLRGQRLAEKVFKLDPESPCPYVMLSNIYALVGRRSDALTVMKSMRDKQLSFEPDEDMSVFFGLEENVVFHDQVYLEQGACVA</sequence>
<evidence type="ECO:0000313" key="4">
    <source>
        <dbReference type="Proteomes" id="UP000886520"/>
    </source>
</evidence>
<evidence type="ECO:0008006" key="5">
    <source>
        <dbReference type="Google" id="ProtNLM"/>
    </source>
</evidence>
<dbReference type="PANTHER" id="PTHR47926:SF533">
    <property type="entry name" value="DYW DOMAIN-CONTAINING PROTEIN"/>
    <property type="match status" value="1"/>
</dbReference>
<keyword evidence="1" id="KW-0677">Repeat</keyword>
<protein>
    <recommendedName>
        <fullName evidence="5">Pentatricopeptide repeat-containing protein</fullName>
    </recommendedName>
</protein>
<feature type="repeat" description="PPR" evidence="2">
    <location>
        <begin position="658"/>
        <end position="692"/>
    </location>
</feature>
<comment type="caution">
    <text evidence="3">The sequence shown here is derived from an EMBL/GenBank/DDBJ whole genome shotgun (WGS) entry which is preliminary data.</text>
</comment>
<dbReference type="NCBIfam" id="TIGR00756">
    <property type="entry name" value="PPR"/>
    <property type="match status" value="6"/>
</dbReference>
<keyword evidence="4" id="KW-1185">Reference proteome</keyword>
<dbReference type="GO" id="GO:0003723">
    <property type="term" value="F:RNA binding"/>
    <property type="evidence" value="ECO:0007669"/>
    <property type="project" value="InterPro"/>
</dbReference>
<dbReference type="InterPro" id="IPR002885">
    <property type="entry name" value="PPR_rpt"/>
</dbReference>
<dbReference type="Pfam" id="PF01535">
    <property type="entry name" value="PPR"/>
    <property type="match status" value="5"/>
</dbReference>
<dbReference type="AlphaFoldDB" id="A0A9D4UU62"/>
<evidence type="ECO:0000313" key="3">
    <source>
        <dbReference type="EMBL" id="KAI5073964.1"/>
    </source>
</evidence>
<feature type="repeat" description="PPR" evidence="2">
    <location>
        <begin position="557"/>
        <end position="591"/>
    </location>
</feature>
<dbReference type="Pfam" id="PF13041">
    <property type="entry name" value="PPR_2"/>
    <property type="match status" value="3"/>
</dbReference>
<feature type="repeat" description="PPR" evidence="2">
    <location>
        <begin position="456"/>
        <end position="490"/>
    </location>
</feature>
<dbReference type="SUPFAM" id="SSF48452">
    <property type="entry name" value="TPR-like"/>
    <property type="match status" value="1"/>
</dbReference>
<dbReference type="PANTHER" id="PTHR47926">
    <property type="entry name" value="PENTATRICOPEPTIDE REPEAT-CONTAINING PROTEIN"/>
    <property type="match status" value="1"/>
</dbReference>
<name>A0A9D4UU62_ADICA</name>
<evidence type="ECO:0000256" key="1">
    <source>
        <dbReference type="ARBA" id="ARBA00022737"/>
    </source>
</evidence>
<dbReference type="EMBL" id="JABFUD020000011">
    <property type="protein sequence ID" value="KAI5073964.1"/>
    <property type="molecule type" value="Genomic_DNA"/>
</dbReference>
<feature type="repeat" description="PPR" evidence="2">
    <location>
        <begin position="355"/>
        <end position="389"/>
    </location>
</feature>
<dbReference type="Gene3D" id="1.25.40.10">
    <property type="entry name" value="Tetratricopeptide repeat domain"/>
    <property type="match status" value="6"/>
</dbReference>
<reference evidence="3" key="1">
    <citation type="submission" date="2021-01" db="EMBL/GenBank/DDBJ databases">
        <title>Adiantum capillus-veneris genome.</title>
        <authorList>
            <person name="Fang Y."/>
            <person name="Liao Q."/>
        </authorList>
    </citation>
    <scope>NUCLEOTIDE SEQUENCE</scope>
    <source>
        <strain evidence="3">H3</strain>
        <tissue evidence="3">Leaf</tissue>
    </source>
</reference>
<feature type="repeat" description="PPR" evidence="2">
    <location>
        <begin position="729"/>
        <end position="763"/>
    </location>
</feature>
<dbReference type="GO" id="GO:0009451">
    <property type="term" value="P:RNA modification"/>
    <property type="evidence" value="ECO:0007669"/>
    <property type="project" value="InterPro"/>
</dbReference>
<dbReference type="Proteomes" id="UP000886520">
    <property type="component" value="Chromosome 11"/>
</dbReference>
<dbReference type="OrthoDB" id="185373at2759"/>
<dbReference type="InterPro" id="IPR046960">
    <property type="entry name" value="PPR_At4g14850-like_plant"/>
</dbReference>
<accession>A0A9D4UU62</accession>
<dbReference type="PROSITE" id="PS51375">
    <property type="entry name" value="PPR"/>
    <property type="match status" value="8"/>
</dbReference>
<dbReference type="FunFam" id="1.25.40.10:FF:000031">
    <property type="entry name" value="Pentatricopeptide repeat-containing protein mitochondrial"/>
    <property type="match status" value="1"/>
</dbReference>
<dbReference type="InterPro" id="IPR011990">
    <property type="entry name" value="TPR-like_helical_dom_sf"/>
</dbReference>
<dbReference type="FunFam" id="1.25.40.10:FF:000343">
    <property type="entry name" value="Pentatricopeptide repeat-containing protein At3g58590"/>
    <property type="match status" value="1"/>
</dbReference>
<feature type="repeat" description="PPR" evidence="2">
    <location>
        <begin position="153"/>
        <end position="187"/>
    </location>
</feature>
<feature type="repeat" description="PPR" evidence="2">
    <location>
        <begin position="254"/>
        <end position="288"/>
    </location>
</feature>
<dbReference type="FunFam" id="1.25.40.10:FF:001093">
    <property type="entry name" value="Pentatricopeptide repeat-containing protein At2g34400"/>
    <property type="match status" value="1"/>
</dbReference>
<evidence type="ECO:0000256" key="2">
    <source>
        <dbReference type="PROSITE-ProRule" id="PRU00708"/>
    </source>
</evidence>
<gene>
    <name evidence="3" type="ORF">GOP47_0011977</name>
</gene>